<dbReference type="GO" id="GO:0005634">
    <property type="term" value="C:nucleus"/>
    <property type="evidence" value="ECO:0007669"/>
    <property type="project" value="UniProtKB-SubCell"/>
</dbReference>
<evidence type="ECO:0000256" key="7">
    <source>
        <dbReference type="SAM" id="MobiDB-lite"/>
    </source>
</evidence>
<dbReference type="GO" id="GO:0030527">
    <property type="term" value="F:structural constituent of chromatin"/>
    <property type="evidence" value="ECO:0007669"/>
    <property type="project" value="InterPro"/>
</dbReference>
<dbReference type="InterPro" id="IPR002119">
    <property type="entry name" value="Histone_H2A"/>
</dbReference>
<dbReference type="OrthoDB" id="10045438at2759"/>
<dbReference type="Pfam" id="PF16211">
    <property type="entry name" value="Histone_H2A_C"/>
    <property type="match status" value="1"/>
</dbReference>
<comment type="caution">
    <text evidence="9">The sequence shown here is derived from an EMBL/GenBank/DDBJ whole genome shotgun (WGS) entry which is preliminary data.</text>
</comment>
<keyword evidence="6" id="KW-0539">Nucleus</keyword>
<comment type="similarity">
    <text evidence="6">Belongs to the histone H2A family.</text>
</comment>
<dbReference type="Proteomes" id="UP000245119">
    <property type="component" value="Linkage Group LG8"/>
</dbReference>
<organism evidence="9 10">
    <name type="scientific">Pomacea canaliculata</name>
    <name type="common">Golden apple snail</name>
    <dbReference type="NCBI Taxonomy" id="400727"/>
    <lineage>
        <taxon>Eukaryota</taxon>
        <taxon>Metazoa</taxon>
        <taxon>Spiralia</taxon>
        <taxon>Lophotrochozoa</taxon>
        <taxon>Mollusca</taxon>
        <taxon>Gastropoda</taxon>
        <taxon>Caenogastropoda</taxon>
        <taxon>Architaenioglossa</taxon>
        <taxon>Ampullarioidea</taxon>
        <taxon>Ampullariidae</taxon>
        <taxon>Pomacea</taxon>
    </lineage>
</organism>
<comment type="subcellular location">
    <subcellularLocation>
        <location evidence="2">Chromosome</location>
    </subcellularLocation>
    <subcellularLocation>
        <location evidence="6">Nucleus</location>
    </subcellularLocation>
</comment>
<dbReference type="Gene3D" id="1.10.20.10">
    <property type="entry name" value="Histone, subunit A"/>
    <property type="match status" value="1"/>
</dbReference>
<dbReference type="SUPFAM" id="SSF47113">
    <property type="entry name" value="Histone-fold"/>
    <property type="match status" value="1"/>
</dbReference>
<evidence type="ECO:0000256" key="4">
    <source>
        <dbReference type="ARBA" id="ARBA00022454"/>
    </source>
</evidence>
<evidence type="ECO:0000259" key="8">
    <source>
        <dbReference type="Pfam" id="PF16211"/>
    </source>
</evidence>
<reference evidence="9 10" key="1">
    <citation type="submission" date="2018-04" db="EMBL/GenBank/DDBJ databases">
        <title>The genome of golden apple snail Pomacea canaliculata provides insight into stress tolerance and invasive adaptation.</title>
        <authorList>
            <person name="Liu C."/>
            <person name="Liu B."/>
            <person name="Ren Y."/>
            <person name="Zhang Y."/>
            <person name="Wang H."/>
            <person name="Li S."/>
            <person name="Jiang F."/>
            <person name="Yin L."/>
            <person name="Zhang G."/>
            <person name="Qian W."/>
            <person name="Fan W."/>
        </authorList>
    </citation>
    <scope>NUCLEOTIDE SEQUENCE [LARGE SCALE GENOMIC DNA]</scope>
    <source>
        <strain evidence="9">SZHN2017</strain>
        <tissue evidence="9">Muscle</tissue>
    </source>
</reference>
<proteinExistence type="inferred from homology"/>
<evidence type="ECO:0000313" key="10">
    <source>
        <dbReference type="Proteomes" id="UP000245119"/>
    </source>
</evidence>
<sequence length="117" mass="12997">MAFEEDFIVSEASNDSLATETDHQKFENNLEDDDPDTESDDDFQAVVSKNRKRKLLHKTSPKERKGFAVTCHLQLAIRNDKELNKLLSGVTIAHGGVLPNIQAVLPKKIQKPPSGGK</sequence>
<feature type="domain" description="Histone H2A C-terminal" evidence="8">
    <location>
        <begin position="81"/>
        <end position="112"/>
    </location>
</feature>
<dbReference type="InterPro" id="IPR009072">
    <property type="entry name" value="Histone-fold"/>
</dbReference>
<keyword evidence="4 6" id="KW-0158">Chromosome</keyword>
<accession>A0A2T7NYN8</accession>
<dbReference type="GO" id="GO:0046982">
    <property type="term" value="F:protein heterodimerization activity"/>
    <property type="evidence" value="ECO:0007669"/>
    <property type="project" value="InterPro"/>
</dbReference>
<evidence type="ECO:0000256" key="6">
    <source>
        <dbReference type="RuleBase" id="RU003767"/>
    </source>
</evidence>
<comment type="subunit">
    <text evidence="3 6">The nucleosome is a histone octamer containing two molecules each of H2A, H2B, H3 and H4 assembled in one H3-H4 heterotetramer and two H2A-H2B heterodimers. The octamer wraps approximately 147 bp of DNA.</text>
</comment>
<evidence type="ECO:0000313" key="9">
    <source>
        <dbReference type="EMBL" id="PVD26274.1"/>
    </source>
</evidence>
<evidence type="ECO:0000256" key="1">
    <source>
        <dbReference type="ARBA" id="ARBA00002001"/>
    </source>
</evidence>
<gene>
    <name evidence="9" type="ORF">C0Q70_13944</name>
</gene>
<dbReference type="GO" id="GO:0000786">
    <property type="term" value="C:nucleosome"/>
    <property type="evidence" value="ECO:0007669"/>
    <property type="project" value="UniProtKB-KW"/>
</dbReference>
<evidence type="ECO:0000256" key="5">
    <source>
        <dbReference type="ARBA" id="ARBA00023269"/>
    </source>
</evidence>
<keyword evidence="6" id="KW-0238">DNA-binding</keyword>
<dbReference type="AlphaFoldDB" id="A0A2T7NYN8"/>
<comment type="function">
    <text evidence="1">Core component of nucleosome. Nucleosomes wrap and compact DNA into chromatin, limiting DNA accessibility to the cellular machineries which require DNA as a template. Histones thereby play a central role in transcription regulation, DNA repair, DNA replication and chromosomal stability. DNA accessibility is regulated via a complex set of post-translational modifications of histones, also called histone code, and nucleosome remodeling.</text>
</comment>
<dbReference type="EMBL" id="PZQS01000008">
    <property type="protein sequence ID" value="PVD26274.1"/>
    <property type="molecule type" value="Genomic_DNA"/>
</dbReference>
<dbReference type="STRING" id="400727.A0A2T7NYN8"/>
<protein>
    <recommendedName>
        <fullName evidence="6">Histone H2A</fullName>
    </recommendedName>
</protein>
<dbReference type="InterPro" id="IPR032454">
    <property type="entry name" value="Histone_H2A_C"/>
</dbReference>
<dbReference type="PRINTS" id="PR00620">
    <property type="entry name" value="HISTONEH2A"/>
</dbReference>
<name>A0A2T7NYN8_POMCA</name>
<dbReference type="PANTHER" id="PTHR23430">
    <property type="entry name" value="HISTONE H2A"/>
    <property type="match status" value="1"/>
</dbReference>
<dbReference type="GO" id="GO:0003677">
    <property type="term" value="F:DNA binding"/>
    <property type="evidence" value="ECO:0007669"/>
    <property type="project" value="UniProtKB-KW"/>
</dbReference>
<dbReference type="SMART" id="SM00414">
    <property type="entry name" value="H2A"/>
    <property type="match status" value="1"/>
</dbReference>
<feature type="region of interest" description="Disordered" evidence="7">
    <location>
        <begin position="1"/>
        <end position="20"/>
    </location>
</feature>
<keyword evidence="10" id="KW-1185">Reference proteome</keyword>
<evidence type="ECO:0000256" key="3">
    <source>
        <dbReference type="ARBA" id="ARBA00011538"/>
    </source>
</evidence>
<keyword evidence="5 6" id="KW-0544">Nucleosome core</keyword>
<evidence type="ECO:0000256" key="2">
    <source>
        <dbReference type="ARBA" id="ARBA00004286"/>
    </source>
</evidence>